<keyword evidence="2" id="KW-1185">Reference proteome</keyword>
<name>A0A261U5Q2_9BORD</name>
<dbReference type="InterPro" id="IPR038666">
    <property type="entry name" value="SSP1_head-tail_sf"/>
</dbReference>
<reference evidence="1 2" key="1">
    <citation type="submission" date="2017-05" db="EMBL/GenBank/DDBJ databases">
        <title>Complete and WGS of Bordetella genogroups.</title>
        <authorList>
            <person name="Spilker T."/>
            <person name="LiPuma J."/>
        </authorList>
    </citation>
    <scope>NUCLEOTIDE SEQUENCE [LARGE SCALE GENOMIC DNA]</scope>
    <source>
        <strain evidence="1 2">AU9919</strain>
    </source>
</reference>
<evidence type="ECO:0000313" key="1">
    <source>
        <dbReference type="EMBL" id="OZI56742.1"/>
    </source>
</evidence>
<proteinExistence type="predicted"/>
<accession>A0A261U5Q2</accession>
<comment type="caution">
    <text evidence="1">The sequence shown here is derived from an EMBL/GenBank/DDBJ whole genome shotgun (WGS) entry which is preliminary data.</text>
</comment>
<dbReference type="Pfam" id="PF05521">
    <property type="entry name" value="Phage_HCP"/>
    <property type="match status" value="1"/>
</dbReference>
<protein>
    <recommendedName>
        <fullName evidence="3">Head-tail adaptor protein</fullName>
    </recommendedName>
</protein>
<dbReference type="Proteomes" id="UP000216885">
    <property type="component" value="Unassembled WGS sequence"/>
</dbReference>
<evidence type="ECO:0008006" key="3">
    <source>
        <dbReference type="Google" id="ProtNLM"/>
    </source>
</evidence>
<dbReference type="NCBIfam" id="TIGR01563">
    <property type="entry name" value="gp16_SPP1"/>
    <property type="match status" value="1"/>
</dbReference>
<dbReference type="AlphaFoldDB" id="A0A261U5Q2"/>
<evidence type="ECO:0000313" key="2">
    <source>
        <dbReference type="Proteomes" id="UP000216885"/>
    </source>
</evidence>
<gene>
    <name evidence="1" type="ORF">CAL20_15180</name>
</gene>
<dbReference type="InterPro" id="IPR008767">
    <property type="entry name" value="Phage_SPP1_head-tail_adaptor"/>
</dbReference>
<dbReference type="Gene3D" id="2.40.10.270">
    <property type="entry name" value="Bacteriophage SPP1 head-tail adaptor protein"/>
    <property type="match status" value="1"/>
</dbReference>
<dbReference type="EMBL" id="NEVQ01000013">
    <property type="protein sequence ID" value="OZI56742.1"/>
    <property type="molecule type" value="Genomic_DNA"/>
</dbReference>
<organism evidence="1 2">
    <name type="scientific">Bordetella genomosp. 4</name>
    <dbReference type="NCBI Taxonomy" id="463044"/>
    <lineage>
        <taxon>Bacteria</taxon>
        <taxon>Pseudomonadati</taxon>
        <taxon>Pseudomonadota</taxon>
        <taxon>Betaproteobacteria</taxon>
        <taxon>Burkholderiales</taxon>
        <taxon>Alcaligenaceae</taxon>
        <taxon>Bordetella</taxon>
    </lineage>
</organism>
<sequence length="107" mass="12352">MRAGPMNSRIAIQEEITTPDGGGGFVKTWQTVFSVWAHWKHQSMYERLQAMQLQSGVVHRLVVRYRDDITPKHRILYKGNAYQIRAVVNVNELNDKMELQVEEGVPT</sequence>